<dbReference type="InterPro" id="IPR027417">
    <property type="entry name" value="P-loop_NTPase"/>
</dbReference>
<protein>
    <recommendedName>
        <fullName evidence="1">VWFA domain-containing protein</fullName>
    </recommendedName>
</protein>
<dbReference type="Pfam" id="PF00092">
    <property type="entry name" value="VWA"/>
    <property type="match status" value="1"/>
</dbReference>
<dbReference type="EMBL" id="QXFV01000611">
    <property type="protein sequence ID" value="KAE9032840.1"/>
    <property type="molecule type" value="Genomic_DNA"/>
</dbReference>
<dbReference type="Gene3D" id="3.40.50.410">
    <property type="entry name" value="von Willebrand factor, type A domain"/>
    <property type="match status" value="1"/>
</dbReference>
<name>A0A6A3MTX5_9STRA</name>
<proteinExistence type="predicted"/>
<dbReference type="SMART" id="SM00327">
    <property type="entry name" value="VWA"/>
    <property type="match status" value="1"/>
</dbReference>
<dbReference type="SUPFAM" id="SSF53300">
    <property type="entry name" value="vWA-like"/>
    <property type="match status" value="1"/>
</dbReference>
<evidence type="ECO:0000259" key="1">
    <source>
        <dbReference type="PROSITE" id="PS50234"/>
    </source>
</evidence>
<evidence type="ECO:0000313" key="2">
    <source>
        <dbReference type="EMBL" id="KAE9032840.1"/>
    </source>
</evidence>
<feature type="domain" description="VWFA" evidence="1">
    <location>
        <begin position="1902"/>
        <end position="2048"/>
    </location>
</feature>
<dbReference type="InterPro" id="IPR002035">
    <property type="entry name" value="VWF_A"/>
</dbReference>
<dbReference type="Gene3D" id="3.40.50.300">
    <property type="entry name" value="P-loop containing nucleotide triphosphate hydrolases"/>
    <property type="match status" value="1"/>
</dbReference>
<dbReference type="Proteomes" id="UP000429607">
    <property type="component" value="Unassembled WGS sequence"/>
</dbReference>
<accession>A0A6A3MTX5</accession>
<sequence>MDAGNKDGAHSPRKSKHENLFRLMRLLRETQCEEEVVKPVLDELEVMRLCRSLGMMSSVNPKDFDFDVLQAGEFDEDFIPFLRNDLFGGVNPGSVKLKGVFGKQDQVSATLVATNACSAEAIAALAKSAEGIYCVKKIEGGGNEAGEDVAGLVVFSWIQDELFGPEAVRDSPAFVLRFLTVLTPDIVCCTSESDLVQLKTAMFEYERQQDEKLSVYSVFFRVEKQNDTKDKTECVRGSSVDVGDLLEGSSSVCMLKGSYPAIAVTRTMGSTVRSDPFRRSFASNAQASFAAWLKAESQQYRIDLSGTIGRSPKLCEGILREFGMWPEEKMKNAHSLHKKQQQEKHATTLQRIEGEIAQQRVLVDGASNALFELHTDTLPANAQALERYYTFLGWVRSTKRSRKLDHKSQLALDIPDRLQDIQASLLELYTQNERVDLGKLVDMCAASSKEAIAQAVAKIRGSSHAGEKGEMRSSFSKIVAEPLSKLRSKWYMAVESSLAVAKASCHETLKWEKRRSNSDLDKTSRQIVQNQFDKLRKDLLSKNALLLKLSATARKGLISCEGTREVLAPATMFHEIAKLTTNAKADNDRVEVEVLGQHLLSPNEKHIAMFTVKVRSAVQIVIGGERMCVKLVQFPRDGDGDVRRSSLAKETVVHTLGKHASMCDYDARNRLLVFLSEDSVGIYKFDDAFKCLDRVKVVELGMCSTLTAMPFADIFFLDNSLYVTDSSGLSQSIDIQSDQTSAVIEAYNCRSSETNASRSRLMGFADNLAVGVVSVRPMGDGAFVGDLSVISRDDSRQLPILPLAKNFLSEQVSVQCIDDTVFVLDPVARQISAFSILVSVRSGSFRVRQDEDTKTSGAEEKNSVCLRKQHWLYTFYHVFEKFPVIGLLDDGATTPVDIPITCLIGADAGTAREDCHDFFSLLMCDLMALNKDLSGLDLTKNLSVQRACLCGTRTVKPLNAFLQALITFLPIQICRAEANALTVLVDGLDQPQDSVEMELKTWRAPDIAESIRFGLLSPVLRAWEGRCVVITSMGKQSTGKSYFLNHFTGSSFAIAGNRCTIGAWMTLRIMQNVMFVVLDFEGLGSFERTDQEDVFLALLNASVSMFTVFRMDMRLDKEVDGLFTMFQKGVGLLKDDERLFQGMLYMSVKDINPDDGRGVISEFHHKIKKLLTSNPDQNFVTEMYSGQVAVNCSPPFRSTGYHDSLLQARNLVEGLRNDPKRPKQGFKNGHSFHDTIRLVLAKISILDWTGVNEASQELQMNDLLRKLPGVIRTGCLIPVDFHSKDASPPQYLKQSVLSQETDAALLLFEEIGRDHEDLVESWSSLNRQISLDGIRDESIDFGPSVCTDDDVDDAAVQLTLVALFQRYLEMIEKGEFERICDDDYTNFGAMLSFLVCRRKAKAALWVKDCLGVERFMDEWEKIEQTRLLPFEALFTRCIQRCKKCQLQCMRPSCHSIELAHDCGMNHVCRSFCDYCFRNDTPGSAMVRCSGKAGHEGKCNCGKGDHTCGALCSLVDAFNCGMICVSLAGHDGDHRCSVKKHTCGVECNATNCAGKCVQNIEQEHTVHKCVDTCCTYACQMQDCRKRCAVGSHFHDRPDLAALYALENGLTPLEYPRSVNGSIRHMCTSPHACNALCESEGICSKFVRVSTGRFKGKYDKFDFDLKWMVGVRNKCAITLKPGQTKHERDGHSCERLLPNGMKTIHWCEAKCVACAYYCEKPVGHDEMHSAAHGNMGNTHFITKEEVVEWDDRKYAAGEKGIAEMCSLYCSKAGRGHVHYLQCDKENAQDCAYNGELDQRRHCRAERVQPRPDHEVDEILHAKYWEEIGWEDPCPSAAERALFAKCPYMCVAREHKERGKSQSGCDLPAWHAPATSTPFVELNGFTYISGHRFSCSHASTAGVLHHVFVLDCSGSMRGEPWNQLLKGVREYLRSRIASGATRDVVSVVTFGDKGAIAFERAKIENAVTRTVKFRGGGTNYAQGLRPASAIISRTYEDKYTPVLIFFTDGRPGDGNKGLELAKTIRHRYAYKGLRSFVVGYGRVSELGVADLAAKLGGTVYEAMTGADVGEAFRSICLSLGARAGLICNNA</sequence>
<dbReference type="CDD" id="cd00198">
    <property type="entry name" value="vWFA"/>
    <property type="match status" value="1"/>
</dbReference>
<dbReference type="InterPro" id="IPR036465">
    <property type="entry name" value="vWFA_dom_sf"/>
</dbReference>
<gene>
    <name evidence="2" type="ORF">PR001_g10417</name>
</gene>
<comment type="caution">
    <text evidence="2">The sequence shown here is derived from an EMBL/GenBank/DDBJ whole genome shotgun (WGS) entry which is preliminary data.</text>
</comment>
<evidence type="ECO:0000313" key="3">
    <source>
        <dbReference type="Proteomes" id="UP000429607"/>
    </source>
</evidence>
<dbReference type="PANTHER" id="PTHR22796">
    <property type="entry name" value="URG4-RELATED"/>
    <property type="match status" value="1"/>
</dbReference>
<dbReference type="SUPFAM" id="SSF52540">
    <property type="entry name" value="P-loop containing nucleoside triphosphate hydrolases"/>
    <property type="match status" value="1"/>
</dbReference>
<organism evidence="2 3">
    <name type="scientific">Phytophthora rubi</name>
    <dbReference type="NCBI Taxonomy" id="129364"/>
    <lineage>
        <taxon>Eukaryota</taxon>
        <taxon>Sar</taxon>
        <taxon>Stramenopiles</taxon>
        <taxon>Oomycota</taxon>
        <taxon>Peronosporomycetes</taxon>
        <taxon>Peronosporales</taxon>
        <taxon>Peronosporaceae</taxon>
        <taxon>Phytophthora</taxon>
    </lineage>
</organism>
<dbReference type="PANTHER" id="PTHR22796:SF1">
    <property type="entry name" value="VWFA DOMAIN-CONTAINING PROTEIN"/>
    <property type="match status" value="1"/>
</dbReference>
<reference evidence="2 3" key="1">
    <citation type="submission" date="2018-09" db="EMBL/GenBank/DDBJ databases">
        <title>Genomic investigation of the strawberry pathogen Phytophthora fragariae indicates pathogenicity is determined by transcriptional variation in three key races.</title>
        <authorList>
            <person name="Adams T.M."/>
            <person name="Armitage A.D."/>
            <person name="Sobczyk M.K."/>
            <person name="Bates H.J."/>
            <person name="Dunwell J.M."/>
            <person name="Nellist C.F."/>
            <person name="Harrison R.J."/>
        </authorList>
    </citation>
    <scope>NUCLEOTIDE SEQUENCE [LARGE SCALE GENOMIC DNA]</scope>
    <source>
        <strain evidence="2 3">SCRP249</strain>
    </source>
</reference>
<dbReference type="PROSITE" id="PS50234">
    <property type="entry name" value="VWFA"/>
    <property type="match status" value="1"/>
</dbReference>